<keyword evidence="1" id="KW-0805">Transcription regulation</keyword>
<comment type="caution">
    <text evidence="6">The sequence shown here is derived from an EMBL/GenBank/DDBJ whole genome shotgun (WGS) entry which is preliminary data.</text>
</comment>
<feature type="domain" description="HTH tetR-type" evidence="5">
    <location>
        <begin position="2"/>
        <end position="62"/>
    </location>
</feature>
<dbReference type="Gene3D" id="1.10.357.10">
    <property type="entry name" value="Tetracycline Repressor, domain 2"/>
    <property type="match status" value="1"/>
</dbReference>
<dbReference type="SUPFAM" id="SSF48498">
    <property type="entry name" value="Tetracyclin repressor-like, C-terminal domain"/>
    <property type="match status" value="1"/>
</dbReference>
<dbReference type="InterPro" id="IPR050624">
    <property type="entry name" value="HTH-type_Tx_Regulator"/>
</dbReference>
<evidence type="ECO:0000256" key="2">
    <source>
        <dbReference type="ARBA" id="ARBA00023125"/>
    </source>
</evidence>
<evidence type="ECO:0000256" key="1">
    <source>
        <dbReference type="ARBA" id="ARBA00023015"/>
    </source>
</evidence>
<dbReference type="PANTHER" id="PTHR43479">
    <property type="entry name" value="ACREF/ENVCD OPERON REPRESSOR-RELATED"/>
    <property type="match status" value="1"/>
</dbReference>
<keyword evidence="7" id="KW-1185">Reference proteome</keyword>
<dbReference type="SUPFAM" id="SSF46689">
    <property type="entry name" value="Homeodomain-like"/>
    <property type="match status" value="1"/>
</dbReference>
<dbReference type="Proteomes" id="UP001600941">
    <property type="component" value="Unassembled WGS sequence"/>
</dbReference>
<evidence type="ECO:0000313" key="7">
    <source>
        <dbReference type="Proteomes" id="UP001600941"/>
    </source>
</evidence>
<evidence type="ECO:0000259" key="5">
    <source>
        <dbReference type="PROSITE" id="PS50977"/>
    </source>
</evidence>
<evidence type="ECO:0000256" key="3">
    <source>
        <dbReference type="ARBA" id="ARBA00023163"/>
    </source>
</evidence>
<sequence length="185" mass="20885">MKTTKEAVIRAASDLADEKGLNNVSLKSVAEKLNIRTPSLYNHIESLDHLLLEVAHQGMRCMNDRMTQAAIGSIGETAIQKVAAAYLDYMIEHPGVYETIQWISWHGTEETSSIFHNYILLLSTLIRSCPFKEENTTDILNMLMGTLHGYTTLQLRYAFSNPDKVRDGLCNAIHTLFLGIHQKYD</sequence>
<dbReference type="InterPro" id="IPR036271">
    <property type="entry name" value="Tet_transcr_reg_TetR-rel_C_sf"/>
</dbReference>
<dbReference type="RefSeq" id="WP_033142987.1">
    <property type="nucleotide sequence ID" value="NZ_AP031413.1"/>
</dbReference>
<evidence type="ECO:0000313" key="6">
    <source>
        <dbReference type="EMBL" id="GAA6501556.1"/>
    </source>
</evidence>
<dbReference type="EMBL" id="BAABZQ010000001">
    <property type="protein sequence ID" value="GAA6501556.1"/>
    <property type="molecule type" value="Genomic_DNA"/>
</dbReference>
<protein>
    <submittedName>
        <fullName evidence="6">TetR/AcrR family transcriptional regulator</fullName>
    </submittedName>
</protein>
<reference evidence="6 7" key="1">
    <citation type="submission" date="2024-04" db="EMBL/GenBank/DDBJ databases">
        <title>Defined microbial consortia suppress multidrug-resistant proinflammatory Enterobacteriaceae via ecological control.</title>
        <authorList>
            <person name="Furuichi M."/>
            <person name="Kawaguchi T."/>
            <person name="Pust M."/>
            <person name="Yasuma K."/>
            <person name="Plichta D."/>
            <person name="Hasegawa N."/>
            <person name="Ohya T."/>
            <person name="Bhattarai S."/>
            <person name="Sasajima S."/>
            <person name="Aoto Y."/>
            <person name="Tuganbaev T."/>
            <person name="Yaginuma M."/>
            <person name="Ueda M."/>
            <person name="Okahashi N."/>
            <person name="Amafuji K."/>
            <person name="Kiridooshi Y."/>
            <person name="Sugita K."/>
            <person name="Strazar M."/>
            <person name="Skelly A."/>
            <person name="Suda W."/>
            <person name="Hattori M."/>
            <person name="Nakamoto N."/>
            <person name="Caballero S."/>
            <person name="Norman J."/>
            <person name="Olle B."/>
            <person name="Tanoue T."/>
            <person name="Arita M."/>
            <person name="Bucci V."/>
            <person name="Atarashi K."/>
            <person name="Xavier R."/>
            <person name="Honda K."/>
        </authorList>
    </citation>
    <scope>NUCLEOTIDE SEQUENCE [LARGE SCALE GENOMIC DNA]</scope>
    <source>
        <strain evidence="7">k34-0107-D12</strain>
    </source>
</reference>
<dbReference type="PROSITE" id="PS50977">
    <property type="entry name" value="HTH_TETR_2"/>
    <property type="match status" value="1"/>
</dbReference>
<evidence type="ECO:0000256" key="4">
    <source>
        <dbReference type="PROSITE-ProRule" id="PRU00335"/>
    </source>
</evidence>
<dbReference type="InterPro" id="IPR025996">
    <property type="entry name" value="MT1864/Rv1816-like_C"/>
</dbReference>
<feature type="DNA-binding region" description="H-T-H motif" evidence="4">
    <location>
        <begin position="25"/>
        <end position="44"/>
    </location>
</feature>
<accession>A0ABQ0BYE6</accession>
<dbReference type="Gene3D" id="1.10.10.60">
    <property type="entry name" value="Homeodomain-like"/>
    <property type="match status" value="1"/>
</dbReference>
<name>A0ABQ0BYE6_9FIRM</name>
<keyword evidence="3" id="KW-0804">Transcription</keyword>
<dbReference type="Pfam" id="PF13305">
    <property type="entry name" value="TetR_C_33"/>
    <property type="match status" value="1"/>
</dbReference>
<gene>
    <name evidence="6" type="ORF">K340107D12_43720</name>
</gene>
<keyword evidence="2 4" id="KW-0238">DNA-binding</keyword>
<proteinExistence type="predicted"/>
<dbReference type="PANTHER" id="PTHR43479:SF11">
    <property type="entry name" value="ACREF_ENVCD OPERON REPRESSOR-RELATED"/>
    <property type="match status" value="1"/>
</dbReference>
<organism evidence="6 7">
    <name type="scientific">Blautia parvula</name>
    <dbReference type="NCBI Taxonomy" id="2877527"/>
    <lineage>
        <taxon>Bacteria</taxon>
        <taxon>Bacillati</taxon>
        <taxon>Bacillota</taxon>
        <taxon>Clostridia</taxon>
        <taxon>Lachnospirales</taxon>
        <taxon>Lachnospiraceae</taxon>
        <taxon>Blautia</taxon>
    </lineage>
</organism>
<dbReference type="InterPro" id="IPR001647">
    <property type="entry name" value="HTH_TetR"/>
</dbReference>
<dbReference type="InterPro" id="IPR009057">
    <property type="entry name" value="Homeodomain-like_sf"/>
</dbReference>